<organism evidence="1 2">
    <name type="scientific">Salmonella enterica subsp. enterica serovar Macclesfield str. S-1643</name>
    <dbReference type="NCBI Taxonomy" id="1242107"/>
    <lineage>
        <taxon>Bacteria</taxon>
        <taxon>Pseudomonadati</taxon>
        <taxon>Pseudomonadota</taxon>
        <taxon>Gammaproteobacteria</taxon>
        <taxon>Enterobacterales</taxon>
        <taxon>Enterobacteriaceae</taxon>
        <taxon>Salmonella</taxon>
    </lineage>
</organism>
<dbReference type="AlphaFoldDB" id="A0A2C9P6E2"/>
<dbReference type="Pfam" id="PF16931">
    <property type="entry name" value="Phage_holin_8"/>
    <property type="match status" value="1"/>
</dbReference>
<accession>A0A2C9P6E2</accession>
<evidence type="ECO:0000313" key="1">
    <source>
        <dbReference type="EMBL" id="ASG18947.1"/>
    </source>
</evidence>
<dbReference type="EMBL" id="CP022117">
    <property type="protein sequence ID" value="ASG18947.1"/>
    <property type="molecule type" value="Genomic_DNA"/>
</dbReference>
<gene>
    <name evidence="1" type="ORF">LFZ25_10255</name>
</gene>
<evidence type="ECO:0000313" key="2">
    <source>
        <dbReference type="Proteomes" id="UP000197157"/>
    </source>
</evidence>
<sequence length="57" mass="5841">MSEPSSGSCTAVALAGATVFGLFTGMDFGIVFGAFAETLFVATMPQILSPKSTSSRF</sequence>
<dbReference type="InterPro" id="IPR032637">
    <property type="entry name" value="Phage_holin-like"/>
</dbReference>
<name>A0A2C9P6E2_SALET</name>
<reference evidence="1 2" key="1">
    <citation type="submission" date="2017-06" db="EMBL/GenBank/DDBJ databases">
        <title>Salmonella reference genomes for public health.</title>
        <authorList>
            <person name="Robertson J."/>
            <person name="Yoshida C."/>
            <person name="Gurnik S."/>
            <person name="Nash J."/>
        </authorList>
    </citation>
    <scope>NUCLEOTIDE SEQUENCE [LARGE SCALE GENOMIC DNA]</scope>
    <source>
        <strain evidence="1 2">S-1643</strain>
    </source>
</reference>
<protein>
    <submittedName>
        <fullName evidence="1">Uncharacterized protein</fullName>
    </submittedName>
</protein>
<proteinExistence type="predicted"/>
<dbReference type="Proteomes" id="UP000197157">
    <property type="component" value="Chromosome"/>
</dbReference>